<dbReference type="PROSITE" id="PS50089">
    <property type="entry name" value="ZF_RING_2"/>
    <property type="match status" value="1"/>
</dbReference>
<evidence type="ECO:0000313" key="4">
    <source>
        <dbReference type="Proteomes" id="UP000070089"/>
    </source>
</evidence>
<keyword evidence="1" id="KW-0863">Zinc-finger</keyword>
<dbReference type="CDD" id="cd16649">
    <property type="entry name" value="mRING-HC-C3HC5_CGRF1-like"/>
    <property type="match status" value="1"/>
</dbReference>
<feature type="domain" description="RING-type" evidence="2">
    <location>
        <begin position="171"/>
        <end position="208"/>
    </location>
</feature>
<dbReference type="InterPro" id="IPR051728">
    <property type="entry name" value="RING-FYVE_E3_ubiquitin-ligase"/>
</dbReference>
<dbReference type="VEuPathDB" id="GiardiaDB:QR46_3508"/>
<sequence length="219" mass="24565">MIEMEPQTPLFKAVEENNLDLIIQYAPQYAGVRDLDGYTALHRAILSKKLECTVILAPYERTYLTPSGISPMFLAESIGFLQAIGCLQDPPREAAHIRKEDDEVACLHNSTQLDHQLALLKELLDTKAELEKARSWNAELQGHLVRQNTSYKDTEASNHDIGSSSANIDTCVICLDRPRGVVYLPCRHFIICEHCFTASRLSTCPLCRSPIADTIIILR</sequence>
<dbReference type="InterPro" id="IPR013083">
    <property type="entry name" value="Znf_RING/FYVE/PHD"/>
</dbReference>
<reference evidence="3 4" key="1">
    <citation type="journal article" date="2015" name="Mol. Biochem. Parasitol.">
        <title>Identification of polymorphic genes for use in assemblage B genotyping assays through comparative genomics of multiple assemblage B Giardia duodenalis isolates.</title>
        <authorList>
            <person name="Wielinga C."/>
            <person name="Thompson R.C."/>
            <person name="Monis P."/>
            <person name="Ryan U."/>
        </authorList>
    </citation>
    <scope>NUCLEOTIDE SEQUENCE [LARGE SCALE GENOMIC DNA]</scope>
    <source>
        <strain evidence="3 4">BAH15c1</strain>
    </source>
</reference>
<dbReference type="PANTHER" id="PTHR14879:SF5">
    <property type="entry name" value="RING-TYPE DOMAIN-CONTAINING PROTEIN"/>
    <property type="match status" value="1"/>
</dbReference>
<dbReference type="EMBL" id="JXTI01000113">
    <property type="protein sequence ID" value="KWX12521.1"/>
    <property type="molecule type" value="Genomic_DNA"/>
</dbReference>
<dbReference type="InterPro" id="IPR036770">
    <property type="entry name" value="Ankyrin_rpt-contain_sf"/>
</dbReference>
<comment type="caution">
    <text evidence="3">The sequence shown here is derived from an EMBL/GenBank/DDBJ whole genome shotgun (WGS) entry which is preliminary data.</text>
</comment>
<dbReference type="GO" id="GO:0008270">
    <property type="term" value="F:zinc ion binding"/>
    <property type="evidence" value="ECO:0007669"/>
    <property type="project" value="UniProtKB-KW"/>
</dbReference>
<dbReference type="Gene3D" id="3.30.40.10">
    <property type="entry name" value="Zinc/RING finger domain, C3HC4 (zinc finger)"/>
    <property type="match status" value="1"/>
</dbReference>
<keyword evidence="1" id="KW-0479">Metal-binding</keyword>
<organism evidence="3 4">
    <name type="scientific">Giardia duodenalis assemblage B</name>
    <dbReference type="NCBI Taxonomy" id="1394984"/>
    <lineage>
        <taxon>Eukaryota</taxon>
        <taxon>Metamonada</taxon>
        <taxon>Diplomonadida</taxon>
        <taxon>Hexamitidae</taxon>
        <taxon>Giardiinae</taxon>
        <taxon>Giardia</taxon>
    </lineage>
</organism>
<evidence type="ECO:0000259" key="2">
    <source>
        <dbReference type="PROSITE" id="PS50089"/>
    </source>
</evidence>
<dbReference type="Gene3D" id="1.25.40.20">
    <property type="entry name" value="Ankyrin repeat-containing domain"/>
    <property type="match status" value="1"/>
</dbReference>
<name>A0A132NR33_GIAIN</name>
<dbReference type="Pfam" id="PF13920">
    <property type="entry name" value="zf-C3HC4_3"/>
    <property type="match status" value="1"/>
</dbReference>
<dbReference type="SUPFAM" id="SSF57850">
    <property type="entry name" value="RING/U-box"/>
    <property type="match status" value="1"/>
</dbReference>
<dbReference type="OrthoDB" id="10256409at2759"/>
<proteinExistence type="predicted"/>
<keyword evidence="1" id="KW-0862">Zinc</keyword>
<gene>
    <name evidence="3" type="ORF">QR46_3508</name>
</gene>
<dbReference type="Proteomes" id="UP000070089">
    <property type="component" value="Unassembled WGS sequence"/>
</dbReference>
<accession>A0A132NR33</accession>
<dbReference type="SUPFAM" id="SSF48403">
    <property type="entry name" value="Ankyrin repeat"/>
    <property type="match status" value="1"/>
</dbReference>
<dbReference type="AlphaFoldDB" id="A0A132NR33"/>
<dbReference type="PANTHER" id="PTHR14879">
    <property type="entry name" value="CASPASE REGULATOR, RING FINGER DOMAIN-CONTAINING"/>
    <property type="match status" value="1"/>
</dbReference>
<dbReference type="SMART" id="SM00184">
    <property type="entry name" value="RING"/>
    <property type="match status" value="1"/>
</dbReference>
<dbReference type="InterPro" id="IPR001841">
    <property type="entry name" value="Znf_RING"/>
</dbReference>
<evidence type="ECO:0000313" key="3">
    <source>
        <dbReference type="EMBL" id="KWX12521.1"/>
    </source>
</evidence>
<protein>
    <recommendedName>
        <fullName evidence="2">RING-type domain-containing protein</fullName>
    </recommendedName>
</protein>
<evidence type="ECO:0000256" key="1">
    <source>
        <dbReference type="PROSITE-ProRule" id="PRU00175"/>
    </source>
</evidence>